<reference evidence="1 2" key="1">
    <citation type="submission" date="2024-04" db="EMBL/GenBank/DDBJ databases">
        <title>Tritrichomonas musculus Genome.</title>
        <authorList>
            <person name="Alves-Ferreira E."/>
            <person name="Grigg M."/>
            <person name="Lorenzi H."/>
            <person name="Galac M."/>
        </authorList>
    </citation>
    <scope>NUCLEOTIDE SEQUENCE [LARGE SCALE GENOMIC DNA]</scope>
    <source>
        <strain evidence="1 2">EAF2021</strain>
    </source>
</reference>
<dbReference type="Proteomes" id="UP001470230">
    <property type="component" value="Unassembled WGS sequence"/>
</dbReference>
<proteinExistence type="predicted"/>
<keyword evidence="2" id="KW-1185">Reference proteome</keyword>
<organism evidence="1 2">
    <name type="scientific">Tritrichomonas musculus</name>
    <dbReference type="NCBI Taxonomy" id="1915356"/>
    <lineage>
        <taxon>Eukaryota</taxon>
        <taxon>Metamonada</taxon>
        <taxon>Parabasalia</taxon>
        <taxon>Tritrichomonadida</taxon>
        <taxon>Tritrichomonadidae</taxon>
        <taxon>Tritrichomonas</taxon>
    </lineage>
</organism>
<sequence>MSRAANGPNRGTYTERQITELILGNFQAEGSRGYEFLVNFFGRRNQVTVNRLRSLSMVLSRVINIPISRNEKRDRRLLIRWFDIHLDQIEEVIDHVQMIKES</sequence>
<accession>A0ABR2L1U1</accession>
<comment type="caution">
    <text evidence="1">The sequence shown here is derived from an EMBL/GenBank/DDBJ whole genome shotgun (WGS) entry which is preliminary data.</text>
</comment>
<name>A0ABR2L1U1_9EUKA</name>
<dbReference type="EMBL" id="JAPFFF010000002">
    <property type="protein sequence ID" value="KAK8897330.1"/>
    <property type="molecule type" value="Genomic_DNA"/>
</dbReference>
<evidence type="ECO:0000313" key="2">
    <source>
        <dbReference type="Proteomes" id="UP001470230"/>
    </source>
</evidence>
<protein>
    <submittedName>
        <fullName evidence="1">Uncharacterized protein</fullName>
    </submittedName>
</protein>
<gene>
    <name evidence="1" type="ORF">M9Y10_015272</name>
</gene>
<evidence type="ECO:0000313" key="1">
    <source>
        <dbReference type="EMBL" id="KAK8897330.1"/>
    </source>
</evidence>